<proteinExistence type="inferred from homology"/>
<dbReference type="PANTHER" id="PTHR43022:SF1">
    <property type="entry name" value="PROTEIN SMF"/>
    <property type="match status" value="1"/>
</dbReference>
<dbReference type="SUPFAM" id="SSF47781">
    <property type="entry name" value="RuvA domain 2-like"/>
    <property type="match status" value="1"/>
</dbReference>
<feature type="domain" description="DprA winged helix" evidence="3">
    <location>
        <begin position="309"/>
        <end position="362"/>
    </location>
</feature>
<accession>A0ABU9L693</accession>
<dbReference type="EMBL" id="JBCDNA010000003">
    <property type="protein sequence ID" value="MEL4456760.1"/>
    <property type="molecule type" value="Genomic_DNA"/>
</dbReference>
<dbReference type="Proteomes" id="UP001474120">
    <property type="component" value="Unassembled WGS sequence"/>
</dbReference>
<comment type="caution">
    <text evidence="4">The sequence shown here is derived from an EMBL/GenBank/DDBJ whole genome shotgun (WGS) entry which is preliminary data.</text>
</comment>
<evidence type="ECO:0000313" key="5">
    <source>
        <dbReference type="Proteomes" id="UP001474120"/>
    </source>
</evidence>
<name>A0ABU9L693_9FLAO</name>
<dbReference type="InterPro" id="IPR036388">
    <property type="entry name" value="WH-like_DNA-bd_sf"/>
</dbReference>
<dbReference type="Pfam" id="PF17782">
    <property type="entry name" value="WHD_DprA"/>
    <property type="match status" value="1"/>
</dbReference>
<evidence type="ECO:0000313" key="4">
    <source>
        <dbReference type="EMBL" id="MEL4456760.1"/>
    </source>
</evidence>
<protein>
    <submittedName>
        <fullName evidence="4">DNA-processing protein DprA</fullName>
    </submittedName>
</protein>
<organism evidence="4 5">
    <name type="scientific">Lutimonas vermicola</name>
    <dbReference type="NCBI Taxonomy" id="414288"/>
    <lineage>
        <taxon>Bacteria</taxon>
        <taxon>Pseudomonadati</taxon>
        <taxon>Bacteroidota</taxon>
        <taxon>Flavobacteriia</taxon>
        <taxon>Flavobacteriales</taxon>
        <taxon>Flavobacteriaceae</taxon>
        <taxon>Lutimonas</taxon>
    </lineage>
</organism>
<dbReference type="RefSeq" id="WP_342160926.1">
    <property type="nucleotide sequence ID" value="NZ_JBCDNA010000003.1"/>
</dbReference>
<reference evidence="4 5" key="1">
    <citation type="submission" date="2024-04" db="EMBL/GenBank/DDBJ databases">
        <title>whole genome sequencing of Lutimonas vermicola strain IMCC1616.</title>
        <authorList>
            <person name="Bae S.S."/>
        </authorList>
    </citation>
    <scope>NUCLEOTIDE SEQUENCE [LARGE SCALE GENOMIC DNA]</scope>
    <source>
        <strain evidence="4 5">IMCC1616</strain>
    </source>
</reference>
<keyword evidence="5" id="KW-1185">Reference proteome</keyword>
<feature type="domain" description="Smf/DprA SLOG" evidence="2">
    <location>
        <begin position="82"/>
        <end position="286"/>
    </location>
</feature>
<evidence type="ECO:0000259" key="3">
    <source>
        <dbReference type="Pfam" id="PF17782"/>
    </source>
</evidence>
<dbReference type="NCBIfam" id="TIGR00732">
    <property type="entry name" value="dprA"/>
    <property type="match status" value="1"/>
</dbReference>
<dbReference type="InterPro" id="IPR010994">
    <property type="entry name" value="RuvA_2-like"/>
</dbReference>
<evidence type="ECO:0000259" key="2">
    <source>
        <dbReference type="Pfam" id="PF02481"/>
    </source>
</evidence>
<comment type="similarity">
    <text evidence="1">Belongs to the DprA/Smf family.</text>
</comment>
<dbReference type="Gene3D" id="1.10.10.10">
    <property type="entry name" value="Winged helix-like DNA-binding domain superfamily/Winged helix DNA-binding domain"/>
    <property type="match status" value="1"/>
</dbReference>
<dbReference type="Pfam" id="PF02481">
    <property type="entry name" value="DNA_processg_A"/>
    <property type="match status" value="1"/>
</dbReference>
<dbReference type="PANTHER" id="PTHR43022">
    <property type="entry name" value="PROTEIN SMF"/>
    <property type="match status" value="1"/>
</dbReference>
<dbReference type="SUPFAM" id="SSF102405">
    <property type="entry name" value="MCP/YpsA-like"/>
    <property type="match status" value="1"/>
</dbReference>
<dbReference type="InterPro" id="IPR003488">
    <property type="entry name" value="DprA"/>
</dbReference>
<sequence length="367" mass="41132">MKNDELFYYLALQAVDGIGPVTAKKLVDHFGDVKSIFDEKQHKKRKIKGFGSGLFKGLNKREIFEKAERELLYLEDQELHAVCFSDRDYPSKLKHCQDAPIVLFQKGKFNINQKKVISIVGTRLMTSYGSRFLKEFIREAKIYDPIIVSGLAYGIDICAHQESLRNDICTVGILAHGLDRIYPKSHTGTVQKMITNGGLYTEFWSGTVADPVNFVKRNRIIAGISEATLVVESAHKGGSLITAQLASSYHRDVLAVPGRTTDRFSQGCNMLIKSNKAALVTSFKDLEYALGWTSEPSVKKPVQKKLFVELDEQERRLYNLLEGSGKKLLDELALESGFGVQKTLMLLLQLELKGIVLGHSGKRFQAI</sequence>
<dbReference type="Gene3D" id="3.40.50.450">
    <property type="match status" value="1"/>
</dbReference>
<gene>
    <name evidence="4" type="primary">dprA</name>
    <name evidence="4" type="ORF">AABB81_12700</name>
</gene>
<dbReference type="InterPro" id="IPR041614">
    <property type="entry name" value="DprA_WH"/>
</dbReference>
<dbReference type="InterPro" id="IPR057666">
    <property type="entry name" value="DrpA_SLOG"/>
</dbReference>
<evidence type="ECO:0000256" key="1">
    <source>
        <dbReference type="ARBA" id="ARBA00006525"/>
    </source>
</evidence>